<evidence type="ECO:0000313" key="2">
    <source>
        <dbReference type="EMBL" id="NRN63403.1"/>
    </source>
</evidence>
<gene>
    <name evidence="2" type="ORF">GC106_6040</name>
</gene>
<feature type="domain" description="L,D-TPase catalytic" evidence="1">
    <location>
        <begin position="65"/>
        <end position="199"/>
    </location>
</feature>
<protein>
    <submittedName>
        <fullName evidence="2">L,D-transpeptidase catalytic domain</fullName>
    </submittedName>
</protein>
<comment type="caution">
    <text evidence="2">The sequence shown here is derived from an EMBL/GenBank/DDBJ whole genome shotgun (WGS) entry which is preliminary data.</text>
</comment>
<evidence type="ECO:0000259" key="1">
    <source>
        <dbReference type="Pfam" id="PF03734"/>
    </source>
</evidence>
<name>A0ABX2EXH9_9PSEU</name>
<keyword evidence="3" id="KW-1185">Reference proteome</keyword>
<sequence>MALIAAVTPGEARNGVLASHHGIVEQVVTVSARDWSSTTAKLSAWSRVNDSWHRDIGPVDAFVGAEGIGEAQEGRSRTPAGVYALTEAFGIAPNNGTRLPYFTVDEQDWWVSDVDSPEYNKHFRCPPGKCPFDERAGERLITAGHVYDHAVVIDYNRDPVKPGAGSAFFLHVHNGKPTAGCVAVPSGELDVIMRWLDPAKRPAITIG</sequence>
<accession>A0ABX2EXH9</accession>
<dbReference type="Pfam" id="PF03734">
    <property type="entry name" value="YkuD"/>
    <property type="match status" value="1"/>
</dbReference>
<evidence type="ECO:0000313" key="3">
    <source>
        <dbReference type="Proteomes" id="UP000763557"/>
    </source>
</evidence>
<dbReference type="PANTHER" id="PTHR38589:SF1">
    <property type="entry name" value="BLR0621 PROTEIN"/>
    <property type="match status" value="1"/>
</dbReference>
<dbReference type="PANTHER" id="PTHR38589">
    <property type="entry name" value="BLR0621 PROTEIN"/>
    <property type="match status" value="1"/>
</dbReference>
<dbReference type="InterPro" id="IPR005490">
    <property type="entry name" value="LD_TPept_cat_dom"/>
</dbReference>
<dbReference type="Proteomes" id="UP000763557">
    <property type="component" value="Unassembled WGS sequence"/>
</dbReference>
<reference evidence="2 3" key="1">
    <citation type="submission" date="2020-01" db="EMBL/GenBank/DDBJ databases">
        <title>Kibdelosporangium persica a novel Actinomycetes from a hot desert in Iran.</title>
        <authorList>
            <person name="Safaei N."/>
            <person name="Zaburannyi N."/>
            <person name="Mueller R."/>
            <person name="Wink J."/>
        </authorList>
    </citation>
    <scope>NUCLEOTIDE SEQUENCE [LARGE SCALE GENOMIC DNA]</scope>
    <source>
        <strain evidence="2 3">4NS15</strain>
    </source>
</reference>
<organism evidence="2 3">
    <name type="scientific">Kibdelosporangium persicum</name>
    <dbReference type="NCBI Taxonomy" id="2698649"/>
    <lineage>
        <taxon>Bacteria</taxon>
        <taxon>Bacillati</taxon>
        <taxon>Actinomycetota</taxon>
        <taxon>Actinomycetes</taxon>
        <taxon>Pseudonocardiales</taxon>
        <taxon>Pseudonocardiaceae</taxon>
        <taxon>Kibdelosporangium</taxon>
    </lineage>
</organism>
<dbReference type="EMBL" id="JAAATY010000001">
    <property type="protein sequence ID" value="NRN63403.1"/>
    <property type="molecule type" value="Genomic_DNA"/>
</dbReference>
<proteinExistence type="predicted"/>